<evidence type="ECO:0000313" key="2">
    <source>
        <dbReference type="EMBL" id="VDN02554.1"/>
    </source>
</evidence>
<keyword evidence="1" id="KW-0812">Transmembrane</keyword>
<gene>
    <name evidence="2" type="ORF">TCLT_LOCUS5326</name>
</gene>
<evidence type="ECO:0000313" key="4">
    <source>
        <dbReference type="WBParaSite" id="TCLT_0000533701-mRNA-1"/>
    </source>
</evidence>
<reference evidence="2 3" key="2">
    <citation type="submission" date="2018-11" db="EMBL/GenBank/DDBJ databases">
        <authorList>
            <consortium name="Pathogen Informatics"/>
        </authorList>
    </citation>
    <scope>NUCLEOTIDE SEQUENCE [LARGE SCALE GENOMIC DNA]</scope>
</reference>
<keyword evidence="1" id="KW-1133">Transmembrane helix</keyword>
<sequence length="57" mass="6849">MQIGEIITYILGAFSIVLIIATMFYYRYCKIWKLLFTLVNCSFDFFKQSMQFKLFSI</sequence>
<dbReference type="EMBL" id="UYYF01004333">
    <property type="protein sequence ID" value="VDN02554.1"/>
    <property type="molecule type" value="Genomic_DNA"/>
</dbReference>
<protein>
    <submittedName>
        <fullName evidence="2 4">Uncharacterized protein</fullName>
    </submittedName>
</protein>
<proteinExistence type="predicted"/>
<organism evidence="4">
    <name type="scientific">Thelazia callipaeda</name>
    <name type="common">Oriental eyeworm</name>
    <name type="synonym">Parasitic nematode</name>
    <dbReference type="NCBI Taxonomy" id="103827"/>
    <lineage>
        <taxon>Eukaryota</taxon>
        <taxon>Metazoa</taxon>
        <taxon>Ecdysozoa</taxon>
        <taxon>Nematoda</taxon>
        <taxon>Chromadorea</taxon>
        <taxon>Rhabditida</taxon>
        <taxon>Spirurina</taxon>
        <taxon>Spiruromorpha</taxon>
        <taxon>Thelazioidea</taxon>
        <taxon>Thelaziidae</taxon>
        <taxon>Thelazia</taxon>
    </lineage>
</organism>
<evidence type="ECO:0000313" key="3">
    <source>
        <dbReference type="Proteomes" id="UP000276776"/>
    </source>
</evidence>
<reference evidence="4" key="1">
    <citation type="submission" date="2017-02" db="UniProtKB">
        <authorList>
            <consortium name="WormBaseParasite"/>
        </authorList>
    </citation>
    <scope>IDENTIFICATION</scope>
</reference>
<dbReference type="Proteomes" id="UP000276776">
    <property type="component" value="Unassembled WGS sequence"/>
</dbReference>
<dbReference type="WBParaSite" id="TCLT_0000533701-mRNA-1">
    <property type="protein sequence ID" value="TCLT_0000533701-mRNA-1"/>
    <property type="gene ID" value="TCLT_0000533701"/>
</dbReference>
<name>A0A0N5CY31_THECL</name>
<dbReference type="AlphaFoldDB" id="A0A0N5CY31"/>
<feature type="transmembrane region" description="Helical" evidence="1">
    <location>
        <begin position="6"/>
        <end position="26"/>
    </location>
</feature>
<accession>A0A0N5CY31</accession>
<evidence type="ECO:0000256" key="1">
    <source>
        <dbReference type="SAM" id="Phobius"/>
    </source>
</evidence>
<keyword evidence="1" id="KW-0472">Membrane</keyword>
<keyword evidence="3" id="KW-1185">Reference proteome</keyword>
<dbReference type="OrthoDB" id="5871000at2759"/>